<keyword evidence="1" id="KW-1133">Transmembrane helix</keyword>
<dbReference type="AlphaFoldDB" id="A0A504YJC7"/>
<keyword evidence="1" id="KW-0812">Transmembrane</keyword>
<reference evidence="2 3" key="1">
    <citation type="submission" date="2019-04" db="EMBL/GenBank/DDBJ databases">
        <title>Annotation for the trematode Fasciola gigantica.</title>
        <authorList>
            <person name="Choi Y.-J."/>
        </authorList>
    </citation>
    <scope>NUCLEOTIDE SEQUENCE [LARGE SCALE GENOMIC DNA]</scope>
    <source>
        <strain evidence="2">Uganda_cow_1</strain>
    </source>
</reference>
<comment type="caution">
    <text evidence="2">The sequence shown here is derived from an EMBL/GenBank/DDBJ whole genome shotgun (WGS) entry which is preliminary data.</text>
</comment>
<sequence length="139" mass="15812">MGPFSQQRTWFTAFCSPRPLANCLEWALTTVALTTYPVWPVVQGNLLADRLRLTWVLFHQLANWFTAFCSPRPLANCLEWALTTVALTPIVSVYVAFVQCALYPGILIFLMKILSDGARVEGVLHRKCHVLLRDWIFSV</sequence>
<keyword evidence="3" id="KW-1185">Reference proteome</keyword>
<dbReference type="Proteomes" id="UP000316759">
    <property type="component" value="Unassembled WGS sequence"/>
</dbReference>
<accession>A0A504YJC7</accession>
<feature type="transmembrane region" description="Helical" evidence="1">
    <location>
        <begin position="80"/>
        <end position="110"/>
    </location>
</feature>
<protein>
    <submittedName>
        <fullName evidence="2">Uncharacterized protein</fullName>
    </submittedName>
</protein>
<evidence type="ECO:0000313" key="3">
    <source>
        <dbReference type="Proteomes" id="UP000316759"/>
    </source>
</evidence>
<evidence type="ECO:0000313" key="2">
    <source>
        <dbReference type="EMBL" id="TPP57970.1"/>
    </source>
</evidence>
<keyword evidence="1" id="KW-0472">Membrane</keyword>
<evidence type="ECO:0000256" key="1">
    <source>
        <dbReference type="SAM" id="Phobius"/>
    </source>
</evidence>
<name>A0A504YJC7_FASGI</name>
<dbReference type="OrthoDB" id="416834at2759"/>
<dbReference type="EMBL" id="SUNJ01012525">
    <property type="protein sequence ID" value="TPP57970.1"/>
    <property type="molecule type" value="Genomic_DNA"/>
</dbReference>
<proteinExistence type="predicted"/>
<organism evidence="2 3">
    <name type="scientific">Fasciola gigantica</name>
    <name type="common">Giant liver fluke</name>
    <dbReference type="NCBI Taxonomy" id="46835"/>
    <lineage>
        <taxon>Eukaryota</taxon>
        <taxon>Metazoa</taxon>
        <taxon>Spiralia</taxon>
        <taxon>Lophotrochozoa</taxon>
        <taxon>Platyhelminthes</taxon>
        <taxon>Trematoda</taxon>
        <taxon>Digenea</taxon>
        <taxon>Plagiorchiida</taxon>
        <taxon>Echinostomata</taxon>
        <taxon>Echinostomatoidea</taxon>
        <taxon>Fasciolidae</taxon>
        <taxon>Fasciola</taxon>
    </lineage>
</organism>
<gene>
    <name evidence="2" type="ORF">FGIG_09758</name>
</gene>